<evidence type="ECO:0000313" key="3">
    <source>
        <dbReference type="EMBL" id="CAK7264888.1"/>
    </source>
</evidence>
<feature type="compositionally biased region" description="Polar residues" evidence="1">
    <location>
        <begin position="215"/>
        <end position="232"/>
    </location>
</feature>
<keyword evidence="2" id="KW-0812">Transmembrane</keyword>
<evidence type="ECO:0008006" key="5">
    <source>
        <dbReference type="Google" id="ProtNLM"/>
    </source>
</evidence>
<keyword evidence="4" id="KW-1185">Reference proteome</keyword>
<feature type="region of interest" description="Disordered" evidence="1">
    <location>
        <begin position="345"/>
        <end position="367"/>
    </location>
</feature>
<feature type="transmembrane region" description="Helical" evidence="2">
    <location>
        <begin position="175"/>
        <end position="196"/>
    </location>
</feature>
<protein>
    <recommendedName>
        <fullName evidence="5">Lpxtg-domain-containing protein</fullName>
    </recommendedName>
</protein>
<comment type="caution">
    <text evidence="3">The sequence shown here is derived from an EMBL/GenBank/DDBJ whole genome shotgun (WGS) entry which is preliminary data.</text>
</comment>
<accession>A0ABP0D9J0</accession>
<feature type="region of interest" description="Disordered" evidence="1">
    <location>
        <begin position="210"/>
        <end position="232"/>
    </location>
</feature>
<evidence type="ECO:0000256" key="2">
    <source>
        <dbReference type="SAM" id="Phobius"/>
    </source>
</evidence>
<reference evidence="3 4" key="1">
    <citation type="submission" date="2024-01" db="EMBL/GenBank/DDBJ databases">
        <authorList>
            <person name="Allen C."/>
            <person name="Tagirdzhanova G."/>
        </authorList>
    </citation>
    <scope>NUCLEOTIDE SEQUENCE [LARGE SCALE GENOMIC DNA]</scope>
    <source>
        <strain evidence="3 4">CBS 573.63</strain>
    </source>
</reference>
<name>A0ABP0D9J0_9PEZI</name>
<gene>
    <name evidence="3" type="ORF">SEPCBS57363_001304</name>
</gene>
<dbReference type="EMBL" id="CAWUOM010000013">
    <property type="protein sequence ID" value="CAK7264888.1"/>
    <property type="molecule type" value="Genomic_DNA"/>
</dbReference>
<sequence length="397" mass="42518">MTCQDSDYASNSAGIVFETCIGCELRSAYSTGNISDLNYLLYNLRYTILYCLFGLENNSNAANSPCIINPACGLLEEAFNYDNMTVGVEAYGFCQDWIEVQVPKCTACLSSSSPFMENYVIIMDAACRQMPRIGSTLSIQGAPFTTTPIIITTPSTAPLYTYTPVHSAISLGGKVGIAVGSLLLILAVAGFFIIFFGRRRRRAFLKSVEARQSGDQDGNNPNGTSHEWPTSSMIQTSSKAYDKYSTPTSIQPLRGWDSYSPVSVSTAAESNGYFPRHLSPYKHQGNSPVSADMGTENGPPYHAWPDKASTAYALTVGSSSSAVGGAGAGAGRHDQIGLRPSNAATEAVHGNSPANSPASSKGRPWPMPYITREETERVAHEYELAQIGVAHGGSSNF</sequence>
<evidence type="ECO:0000313" key="4">
    <source>
        <dbReference type="Proteomes" id="UP001642501"/>
    </source>
</evidence>
<evidence type="ECO:0000256" key="1">
    <source>
        <dbReference type="SAM" id="MobiDB-lite"/>
    </source>
</evidence>
<keyword evidence="2" id="KW-0472">Membrane</keyword>
<organism evidence="3 4">
    <name type="scientific">Sporothrix epigloea</name>
    <dbReference type="NCBI Taxonomy" id="1892477"/>
    <lineage>
        <taxon>Eukaryota</taxon>
        <taxon>Fungi</taxon>
        <taxon>Dikarya</taxon>
        <taxon>Ascomycota</taxon>
        <taxon>Pezizomycotina</taxon>
        <taxon>Sordariomycetes</taxon>
        <taxon>Sordariomycetidae</taxon>
        <taxon>Ophiostomatales</taxon>
        <taxon>Ophiostomataceae</taxon>
        <taxon>Sporothrix</taxon>
    </lineage>
</organism>
<keyword evidence="2" id="KW-1133">Transmembrane helix</keyword>
<dbReference type="Proteomes" id="UP001642501">
    <property type="component" value="Unassembled WGS sequence"/>
</dbReference>
<proteinExistence type="predicted"/>